<dbReference type="VEuPathDB" id="FungiDB:P170DRAFT_511291"/>
<dbReference type="STRING" id="1392250.A0A2I2G126"/>
<dbReference type="GeneID" id="36562578"/>
<proteinExistence type="predicted"/>
<dbReference type="PANTHER" id="PTHR17630:SF55">
    <property type="entry name" value="DIENELACTONE HYDROLASE FAMILY PROTEIN (AFU_ORTHOLOGUE AFUA_1G01900)"/>
    <property type="match status" value="1"/>
</dbReference>
<name>A0A2I2G126_9EURO</name>
<dbReference type="Proteomes" id="UP000234275">
    <property type="component" value="Unassembled WGS sequence"/>
</dbReference>
<reference evidence="2 3" key="1">
    <citation type="submission" date="2016-12" db="EMBL/GenBank/DDBJ databases">
        <title>The genomes of Aspergillus section Nigri reveals drivers in fungal speciation.</title>
        <authorList>
            <consortium name="DOE Joint Genome Institute"/>
            <person name="Vesth T.C."/>
            <person name="Nybo J."/>
            <person name="Theobald S."/>
            <person name="Brandl J."/>
            <person name="Frisvad J.C."/>
            <person name="Nielsen K.F."/>
            <person name="Lyhne E.K."/>
            <person name="Kogle M.E."/>
            <person name="Kuo A."/>
            <person name="Riley R."/>
            <person name="Clum A."/>
            <person name="Nolan M."/>
            <person name="Lipzen A."/>
            <person name="Salamov A."/>
            <person name="Henrissat B."/>
            <person name="Wiebenga A."/>
            <person name="De Vries R.P."/>
            <person name="Grigoriev I.V."/>
            <person name="Mortensen U.H."/>
            <person name="Andersen M.R."/>
            <person name="Baker S.E."/>
        </authorList>
    </citation>
    <scope>NUCLEOTIDE SEQUENCE [LARGE SCALE GENOMIC DNA]</scope>
    <source>
        <strain evidence="2 3">IBT 23096</strain>
    </source>
</reference>
<evidence type="ECO:0000313" key="2">
    <source>
        <dbReference type="EMBL" id="PLB46546.1"/>
    </source>
</evidence>
<comment type="caution">
    <text evidence="2">The sequence shown here is derived from an EMBL/GenBank/DDBJ whole genome shotgun (WGS) entry which is preliminary data.</text>
</comment>
<dbReference type="GO" id="GO:0016787">
    <property type="term" value="F:hydrolase activity"/>
    <property type="evidence" value="ECO:0007669"/>
    <property type="project" value="InterPro"/>
</dbReference>
<dbReference type="Gene3D" id="3.40.50.1820">
    <property type="entry name" value="alpha/beta hydrolase"/>
    <property type="match status" value="1"/>
</dbReference>
<dbReference type="SUPFAM" id="SSF53474">
    <property type="entry name" value="alpha/beta-Hydrolases"/>
    <property type="match status" value="1"/>
</dbReference>
<sequence length="210" mass="23150">MTSDCCKSGFKWHATPTGTESSFAGTKTYVTGTSKSIAILYVHDIFGWTFPNARLLADYYAENANATVYVPDLYPTILNFATALRSQYPKVAAIGFCYGGWAVFRLGANGLGLVDCIATAHPSLLEDREIEALGVPTQILAPERDFAFTEELKGVCNRVIPANGVPYEYVYFPGLEHGFATRGDREDEVQRRGLERAARAAVGWFNEWLS</sequence>
<dbReference type="Pfam" id="PF01738">
    <property type="entry name" value="DLH"/>
    <property type="match status" value="1"/>
</dbReference>
<organism evidence="2 3">
    <name type="scientific">Aspergillus steynii IBT 23096</name>
    <dbReference type="NCBI Taxonomy" id="1392250"/>
    <lineage>
        <taxon>Eukaryota</taxon>
        <taxon>Fungi</taxon>
        <taxon>Dikarya</taxon>
        <taxon>Ascomycota</taxon>
        <taxon>Pezizomycotina</taxon>
        <taxon>Eurotiomycetes</taxon>
        <taxon>Eurotiomycetidae</taxon>
        <taxon>Eurotiales</taxon>
        <taxon>Aspergillaceae</taxon>
        <taxon>Aspergillus</taxon>
        <taxon>Aspergillus subgen. Circumdati</taxon>
    </lineage>
</organism>
<dbReference type="RefSeq" id="XP_024701848.1">
    <property type="nucleotide sequence ID" value="XM_024854872.1"/>
</dbReference>
<evidence type="ECO:0000313" key="3">
    <source>
        <dbReference type="Proteomes" id="UP000234275"/>
    </source>
</evidence>
<protein>
    <submittedName>
        <fullName evidence="2">Endo-1,3-1,4-beta-D-glucanase</fullName>
    </submittedName>
</protein>
<gene>
    <name evidence="2" type="ORF">P170DRAFT_511291</name>
</gene>
<feature type="domain" description="Dienelactone hydrolase" evidence="1">
    <location>
        <begin position="81"/>
        <end position="207"/>
    </location>
</feature>
<dbReference type="InterPro" id="IPR029058">
    <property type="entry name" value="AB_hydrolase_fold"/>
</dbReference>
<keyword evidence="3" id="KW-1185">Reference proteome</keyword>
<dbReference type="EMBL" id="MSFO01000006">
    <property type="protein sequence ID" value="PLB46546.1"/>
    <property type="molecule type" value="Genomic_DNA"/>
</dbReference>
<dbReference type="InterPro" id="IPR002925">
    <property type="entry name" value="Dienelactn_hydro"/>
</dbReference>
<dbReference type="AlphaFoldDB" id="A0A2I2G126"/>
<dbReference type="PANTHER" id="PTHR17630">
    <property type="entry name" value="DIENELACTONE HYDROLASE"/>
    <property type="match status" value="1"/>
</dbReference>
<accession>A0A2I2G126</accession>
<dbReference type="OrthoDB" id="10019231at2759"/>
<evidence type="ECO:0000259" key="1">
    <source>
        <dbReference type="Pfam" id="PF01738"/>
    </source>
</evidence>